<feature type="domain" description="PPC" evidence="6">
    <location>
        <begin position="53"/>
        <end position="192"/>
    </location>
</feature>
<evidence type="ECO:0000313" key="7">
    <source>
        <dbReference type="EMBL" id="AES94182.1"/>
    </source>
</evidence>
<dbReference type="EnsemblPlants" id="AES94182">
    <property type="protein sequence ID" value="AES94182"/>
    <property type="gene ID" value="MTR_5g011610"/>
</dbReference>
<sequence>MELDVGFDQLLASSVGAIINLDPDEDTIVLPKKLIHEDQTQHPQEVEHQVSNATAFTPHISIITVKAGENVTMKVMSSCRKEPEAICILSAIGVISSATISQPHSSEKLSTYEGKYCIVSLSGPFMPNESRGGGMSISLMGLDGHVVEGCVAGPLMAESPVKVVVGSFMANEQHEQKLETQKNEVTSTVTPTAAAPVSTAGQLLATSVGAALTPHIIIVNAGEDVTRKIMSFCCQRHVAISILSANGVASRATINRPQASGTFYTYEGRYDIQSLSGWFMPMESRGRSGDMNVSLADLDGKRVSIEKCLLKHVLFRVDPRVRSSKQPF</sequence>
<reference evidence="7 9" key="1">
    <citation type="journal article" date="2011" name="Nature">
        <title>The Medicago genome provides insight into the evolution of rhizobial symbioses.</title>
        <authorList>
            <person name="Young N.D."/>
            <person name="Debelle F."/>
            <person name="Oldroyd G.E."/>
            <person name="Geurts R."/>
            <person name="Cannon S.B."/>
            <person name="Udvardi M.K."/>
            <person name="Benedito V.A."/>
            <person name="Mayer K.F."/>
            <person name="Gouzy J."/>
            <person name="Schoof H."/>
            <person name="Van de Peer Y."/>
            <person name="Proost S."/>
            <person name="Cook D.R."/>
            <person name="Meyers B.C."/>
            <person name="Spannagl M."/>
            <person name="Cheung F."/>
            <person name="De Mita S."/>
            <person name="Krishnakumar V."/>
            <person name="Gundlach H."/>
            <person name="Zhou S."/>
            <person name="Mudge J."/>
            <person name="Bharti A.K."/>
            <person name="Murray J.D."/>
            <person name="Naoumkina M.A."/>
            <person name="Rosen B."/>
            <person name="Silverstein K.A."/>
            <person name="Tang H."/>
            <person name="Rombauts S."/>
            <person name="Zhao P.X."/>
            <person name="Zhou P."/>
            <person name="Barbe V."/>
            <person name="Bardou P."/>
            <person name="Bechner M."/>
            <person name="Bellec A."/>
            <person name="Berger A."/>
            <person name="Berges H."/>
            <person name="Bidwell S."/>
            <person name="Bisseling T."/>
            <person name="Choisne N."/>
            <person name="Couloux A."/>
            <person name="Denny R."/>
            <person name="Deshpande S."/>
            <person name="Dai X."/>
            <person name="Doyle J.J."/>
            <person name="Dudez A.M."/>
            <person name="Farmer A.D."/>
            <person name="Fouteau S."/>
            <person name="Franken C."/>
            <person name="Gibelin C."/>
            <person name="Gish J."/>
            <person name="Goldstein S."/>
            <person name="Gonzalez A.J."/>
            <person name="Green P.J."/>
            <person name="Hallab A."/>
            <person name="Hartog M."/>
            <person name="Hua A."/>
            <person name="Humphray S.J."/>
            <person name="Jeong D.H."/>
            <person name="Jing Y."/>
            <person name="Jocker A."/>
            <person name="Kenton S.M."/>
            <person name="Kim D.J."/>
            <person name="Klee K."/>
            <person name="Lai H."/>
            <person name="Lang C."/>
            <person name="Lin S."/>
            <person name="Macmil S.L."/>
            <person name="Magdelenat G."/>
            <person name="Matthews L."/>
            <person name="McCorrison J."/>
            <person name="Monaghan E.L."/>
            <person name="Mun J.H."/>
            <person name="Najar F.Z."/>
            <person name="Nicholson C."/>
            <person name="Noirot C."/>
            <person name="O'Bleness M."/>
            <person name="Paule C.R."/>
            <person name="Poulain J."/>
            <person name="Prion F."/>
            <person name="Qin B."/>
            <person name="Qu C."/>
            <person name="Retzel E.F."/>
            <person name="Riddle C."/>
            <person name="Sallet E."/>
            <person name="Samain S."/>
            <person name="Samson N."/>
            <person name="Sanders I."/>
            <person name="Saurat O."/>
            <person name="Scarpelli C."/>
            <person name="Schiex T."/>
            <person name="Segurens B."/>
            <person name="Severin A.J."/>
            <person name="Sherrier D.J."/>
            <person name="Shi R."/>
            <person name="Sims S."/>
            <person name="Singer S.R."/>
            <person name="Sinharoy S."/>
            <person name="Sterck L."/>
            <person name="Viollet A."/>
            <person name="Wang B.B."/>
            <person name="Wang K."/>
            <person name="Wang M."/>
            <person name="Wang X."/>
            <person name="Warfsmann J."/>
            <person name="Weissenbach J."/>
            <person name="White D.D."/>
            <person name="White J.D."/>
            <person name="Wiley G.B."/>
            <person name="Wincker P."/>
            <person name="Xing Y."/>
            <person name="Yang L."/>
            <person name="Yao Z."/>
            <person name="Ying F."/>
            <person name="Zhai J."/>
            <person name="Zhou L."/>
            <person name="Zuber A."/>
            <person name="Denarie J."/>
            <person name="Dixon R.A."/>
            <person name="May G.D."/>
            <person name="Schwartz D.C."/>
            <person name="Rogers J."/>
            <person name="Quetier F."/>
            <person name="Town C.D."/>
            <person name="Roe B.A."/>
        </authorList>
    </citation>
    <scope>NUCLEOTIDE SEQUENCE [LARGE SCALE GENOMIC DNA]</scope>
    <source>
        <strain evidence="7">A17</strain>
        <strain evidence="8 9">cv. Jemalong A17</strain>
    </source>
</reference>
<evidence type="ECO:0000256" key="2">
    <source>
        <dbReference type="ARBA" id="ARBA00023125"/>
    </source>
</evidence>
<comment type="subcellular location">
    <subcellularLocation>
        <location evidence="5">Nucleus</location>
    </subcellularLocation>
</comment>
<dbReference type="Pfam" id="PF03479">
    <property type="entry name" value="PCC"/>
    <property type="match status" value="2"/>
</dbReference>
<dbReference type="STRING" id="3880.G7KG54"/>
<organism evidence="7 9">
    <name type="scientific">Medicago truncatula</name>
    <name type="common">Barrel medic</name>
    <name type="synonym">Medicago tribuloides</name>
    <dbReference type="NCBI Taxonomy" id="3880"/>
    <lineage>
        <taxon>Eukaryota</taxon>
        <taxon>Viridiplantae</taxon>
        <taxon>Streptophyta</taxon>
        <taxon>Embryophyta</taxon>
        <taxon>Tracheophyta</taxon>
        <taxon>Spermatophyta</taxon>
        <taxon>Magnoliopsida</taxon>
        <taxon>eudicotyledons</taxon>
        <taxon>Gunneridae</taxon>
        <taxon>Pentapetalae</taxon>
        <taxon>rosids</taxon>
        <taxon>fabids</taxon>
        <taxon>Fabales</taxon>
        <taxon>Fabaceae</taxon>
        <taxon>Papilionoideae</taxon>
        <taxon>50 kb inversion clade</taxon>
        <taxon>NPAAA clade</taxon>
        <taxon>Hologalegina</taxon>
        <taxon>IRL clade</taxon>
        <taxon>Trifolieae</taxon>
        <taxon>Medicago</taxon>
    </lineage>
</organism>
<evidence type="ECO:0000256" key="5">
    <source>
        <dbReference type="RuleBase" id="RU367031"/>
    </source>
</evidence>
<evidence type="ECO:0000259" key="6">
    <source>
        <dbReference type="PROSITE" id="PS51742"/>
    </source>
</evidence>
<evidence type="ECO:0000313" key="9">
    <source>
        <dbReference type="Proteomes" id="UP000002051"/>
    </source>
</evidence>
<keyword evidence="2 5" id="KW-0238">DNA-binding</keyword>
<dbReference type="InterPro" id="IPR005175">
    <property type="entry name" value="PPC_dom"/>
</dbReference>
<dbReference type="Proteomes" id="UP000002051">
    <property type="component" value="Chromosome 5"/>
</dbReference>
<protein>
    <recommendedName>
        <fullName evidence="5">AT-hook motif nuclear-localized protein</fullName>
    </recommendedName>
</protein>
<dbReference type="eggNOG" id="ENOG502QT7J">
    <property type="taxonomic scope" value="Eukaryota"/>
</dbReference>
<proteinExistence type="predicted"/>
<dbReference type="GO" id="GO:0003680">
    <property type="term" value="F:minor groove of adenine-thymine-rich DNA binding"/>
    <property type="evidence" value="ECO:0007669"/>
    <property type="project" value="UniProtKB-UniRule"/>
</dbReference>
<dbReference type="PaxDb" id="3880-AES94182"/>
<feature type="domain" description="PPC" evidence="6">
    <location>
        <begin position="209"/>
        <end position="328"/>
    </location>
</feature>
<name>G7KG54_MEDTR</name>
<dbReference type="CDD" id="cd11378">
    <property type="entry name" value="DUF296"/>
    <property type="match status" value="2"/>
</dbReference>
<accession>G7KG54</accession>
<keyword evidence="1 5" id="KW-0805">Transcription regulation</keyword>
<dbReference type="PROSITE" id="PS51742">
    <property type="entry name" value="PPC"/>
    <property type="match status" value="2"/>
</dbReference>
<dbReference type="GO" id="GO:0005634">
    <property type="term" value="C:nucleus"/>
    <property type="evidence" value="ECO:0007669"/>
    <property type="project" value="UniProtKB-SubCell"/>
</dbReference>
<evidence type="ECO:0000256" key="1">
    <source>
        <dbReference type="ARBA" id="ARBA00023015"/>
    </source>
</evidence>
<evidence type="ECO:0000313" key="8">
    <source>
        <dbReference type="EnsemblPlants" id="AES94182"/>
    </source>
</evidence>
<dbReference type="Gene3D" id="3.30.1330.80">
    <property type="entry name" value="Hypothetical protein, similar to alpha- acetolactate decarboxylase, domain 2"/>
    <property type="match status" value="2"/>
</dbReference>
<keyword evidence="9" id="KW-1185">Reference proteome</keyword>
<reference evidence="8" key="3">
    <citation type="submission" date="2015-04" db="UniProtKB">
        <authorList>
            <consortium name="EnsemblPlants"/>
        </authorList>
    </citation>
    <scope>IDENTIFICATION</scope>
    <source>
        <strain evidence="8">cv. Jemalong A17</strain>
    </source>
</reference>
<reference evidence="7 9" key="2">
    <citation type="journal article" date="2014" name="BMC Genomics">
        <title>An improved genome release (version Mt4.0) for the model legume Medicago truncatula.</title>
        <authorList>
            <person name="Tang H."/>
            <person name="Krishnakumar V."/>
            <person name="Bidwell S."/>
            <person name="Rosen B."/>
            <person name="Chan A."/>
            <person name="Zhou S."/>
            <person name="Gentzbittel L."/>
            <person name="Childs K.L."/>
            <person name="Yandell M."/>
            <person name="Gundlach H."/>
            <person name="Mayer K.F."/>
            <person name="Schwartz D.C."/>
            <person name="Town C.D."/>
        </authorList>
    </citation>
    <scope>GENOME REANNOTATION</scope>
    <source>
        <strain evidence="8 9">cv. Jemalong A17</strain>
    </source>
</reference>
<dbReference type="AlphaFoldDB" id="G7KG54"/>
<dbReference type="HOGENOM" id="CLU_848282_0_0_1"/>
<dbReference type="PANTHER" id="PTHR31500:SF7">
    <property type="entry name" value="AT-HOOK MOTIF NUCLEAR-LOCALIZED PROTEIN 1"/>
    <property type="match status" value="1"/>
</dbReference>
<comment type="domain">
    <text evidence="5">The PPC domain mediates interactions between AHL proteins.</text>
</comment>
<evidence type="ECO:0000256" key="4">
    <source>
        <dbReference type="ARBA" id="ARBA00023242"/>
    </source>
</evidence>
<comment type="function">
    <text evidence="5">Transcription factor that specifically binds AT-rich DNA sequences related to the nuclear matrix attachment regions (MARs).</text>
</comment>
<evidence type="ECO:0000256" key="3">
    <source>
        <dbReference type="ARBA" id="ARBA00023163"/>
    </source>
</evidence>
<dbReference type="EMBL" id="CM001221">
    <property type="protein sequence ID" value="AES94182.1"/>
    <property type="molecule type" value="Genomic_DNA"/>
</dbReference>
<dbReference type="SUPFAM" id="SSF117856">
    <property type="entry name" value="AF0104/ALDC/Ptd012-like"/>
    <property type="match status" value="2"/>
</dbReference>
<keyword evidence="3 5" id="KW-0804">Transcription</keyword>
<keyword evidence="4 5" id="KW-0539">Nucleus</keyword>
<dbReference type="InterPro" id="IPR039605">
    <property type="entry name" value="AHL"/>
</dbReference>
<dbReference type="PANTHER" id="PTHR31500">
    <property type="entry name" value="AT-HOOK MOTIF NUCLEAR-LOCALIZED PROTEIN 9"/>
    <property type="match status" value="1"/>
</dbReference>
<gene>
    <name evidence="7" type="ordered locus">MTR_5g011610</name>
</gene>